<reference evidence="12" key="3">
    <citation type="submission" date="2025-09" db="UniProtKB">
        <authorList>
            <consortium name="Ensembl"/>
        </authorList>
    </citation>
    <scope>IDENTIFICATION</scope>
</reference>
<dbReference type="Proteomes" id="UP000694680">
    <property type="component" value="Chromosome 17"/>
</dbReference>
<dbReference type="Gene3D" id="2.60.40.10">
    <property type="entry name" value="Immunoglobulins"/>
    <property type="match status" value="2"/>
</dbReference>
<keyword evidence="6" id="KW-0472">Membrane</keyword>
<accession>A0A8C5GED2</accession>
<protein>
    <recommendedName>
        <fullName evidence="11">Ig-like domain-containing protein</fullName>
    </recommendedName>
</protein>
<reference evidence="12" key="2">
    <citation type="submission" date="2025-08" db="UniProtKB">
        <authorList>
            <consortium name="Ensembl"/>
        </authorList>
    </citation>
    <scope>IDENTIFICATION</scope>
</reference>
<feature type="domain" description="Ig-like" evidence="11">
    <location>
        <begin position="120"/>
        <end position="196"/>
    </location>
</feature>
<keyword evidence="8" id="KW-0675">Receptor</keyword>
<keyword evidence="9" id="KW-0325">Glycoprotein</keyword>
<dbReference type="FunFam" id="2.60.40.10:FF:000142">
    <property type="entry name" value="V-set domain-containing T-cell activation inhibitor 1"/>
    <property type="match status" value="1"/>
</dbReference>
<dbReference type="GO" id="GO:0042130">
    <property type="term" value="P:negative regulation of T cell proliferation"/>
    <property type="evidence" value="ECO:0007669"/>
    <property type="project" value="TreeGrafter"/>
</dbReference>
<dbReference type="GO" id="GO:0007166">
    <property type="term" value="P:cell surface receptor signaling pathway"/>
    <property type="evidence" value="ECO:0007669"/>
    <property type="project" value="TreeGrafter"/>
</dbReference>
<dbReference type="Ensembl" id="ENSGWIT00000031642.1">
    <property type="protein sequence ID" value="ENSGWIP00000028979.1"/>
    <property type="gene ID" value="ENSGWIG00000015158.1"/>
</dbReference>
<evidence type="ECO:0000313" key="12">
    <source>
        <dbReference type="Ensembl" id="ENSGWIP00000028979.1"/>
    </source>
</evidence>
<dbReference type="GO" id="GO:0031295">
    <property type="term" value="P:T cell costimulation"/>
    <property type="evidence" value="ECO:0007669"/>
    <property type="project" value="TreeGrafter"/>
</dbReference>
<evidence type="ECO:0000256" key="10">
    <source>
        <dbReference type="ARBA" id="ARBA00023319"/>
    </source>
</evidence>
<dbReference type="AlphaFoldDB" id="A0A8C5GED2"/>
<evidence type="ECO:0000256" key="3">
    <source>
        <dbReference type="ARBA" id="ARBA00022692"/>
    </source>
</evidence>
<evidence type="ECO:0000256" key="8">
    <source>
        <dbReference type="ARBA" id="ARBA00023170"/>
    </source>
</evidence>
<proteinExistence type="predicted"/>
<keyword evidence="4" id="KW-0732">Signal</keyword>
<keyword evidence="5" id="KW-1133">Transmembrane helix</keyword>
<evidence type="ECO:0000313" key="13">
    <source>
        <dbReference type="Proteomes" id="UP000694680"/>
    </source>
</evidence>
<comment type="subcellular location">
    <subcellularLocation>
        <location evidence="1">Cell membrane</location>
        <topology evidence="1">Single-pass type I membrane protein</topology>
    </subcellularLocation>
</comment>
<dbReference type="PANTHER" id="PTHR25466">
    <property type="entry name" value="T-LYMPHOCYTE ACTIVATION ANTIGEN"/>
    <property type="match status" value="1"/>
</dbReference>
<evidence type="ECO:0000256" key="4">
    <source>
        <dbReference type="ARBA" id="ARBA00022729"/>
    </source>
</evidence>
<evidence type="ECO:0000256" key="9">
    <source>
        <dbReference type="ARBA" id="ARBA00023180"/>
    </source>
</evidence>
<dbReference type="SMART" id="SM00406">
    <property type="entry name" value="IGv"/>
    <property type="match status" value="1"/>
</dbReference>
<dbReference type="InterPro" id="IPR053896">
    <property type="entry name" value="BTN3A2-like_Ig-C"/>
</dbReference>
<dbReference type="PANTHER" id="PTHR25466:SF14">
    <property type="entry name" value="BUTYROPHILIN SUBFAMILY 2 MEMBER A2-LIKE-RELATED"/>
    <property type="match status" value="1"/>
</dbReference>
<dbReference type="SUPFAM" id="SSF48726">
    <property type="entry name" value="Immunoglobulin"/>
    <property type="match status" value="2"/>
</dbReference>
<evidence type="ECO:0000256" key="2">
    <source>
        <dbReference type="ARBA" id="ARBA00022475"/>
    </source>
</evidence>
<name>A0A8C5GED2_GOUWI</name>
<sequence>TTTTLFCRISNSEFFFLSGFTEINVCCVYGSNCTLSCSFRQETDDLYWSYITRTGQVNVHSFYKNRDQLDDQDPRFNGRTSLVEDQVTGRKTALMMKKVKVQDEGTYKCFFRMNNDEYQPIYVVLQVYAPVQTVDMVTSGNSITCSSEGIYPKPELTWSSSPQSSNTVQQTEEKLYNISSSMKLSDMDGDQLNCTVMLRLAQQICSNIRLRCSLLEESMNICTREFLRILYLFLMGSPLKYKMAPSIFLFWIFCHNFGSI</sequence>
<dbReference type="Pfam" id="PF07686">
    <property type="entry name" value="V-set"/>
    <property type="match status" value="1"/>
</dbReference>
<dbReference type="GO" id="GO:0009897">
    <property type="term" value="C:external side of plasma membrane"/>
    <property type="evidence" value="ECO:0007669"/>
    <property type="project" value="TreeGrafter"/>
</dbReference>
<evidence type="ECO:0000256" key="1">
    <source>
        <dbReference type="ARBA" id="ARBA00004251"/>
    </source>
</evidence>
<dbReference type="InterPro" id="IPR013783">
    <property type="entry name" value="Ig-like_fold"/>
</dbReference>
<dbReference type="InterPro" id="IPR036179">
    <property type="entry name" value="Ig-like_dom_sf"/>
</dbReference>
<reference evidence="12" key="1">
    <citation type="submission" date="2020-06" db="EMBL/GenBank/DDBJ databases">
        <authorList>
            <consortium name="Wellcome Sanger Institute Data Sharing"/>
        </authorList>
    </citation>
    <scope>NUCLEOTIDE SEQUENCE [LARGE SCALE GENOMIC DNA]</scope>
</reference>
<dbReference type="GO" id="GO:0042102">
    <property type="term" value="P:positive regulation of T cell proliferation"/>
    <property type="evidence" value="ECO:0007669"/>
    <property type="project" value="TreeGrafter"/>
</dbReference>
<keyword evidence="7" id="KW-1015">Disulfide bond</keyword>
<evidence type="ECO:0000256" key="7">
    <source>
        <dbReference type="ARBA" id="ARBA00023157"/>
    </source>
</evidence>
<dbReference type="Pfam" id="PF22705">
    <property type="entry name" value="C2-set_3"/>
    <property type="match status" value="1"/>
</dbReference>
<dbReference type="GO" id="GO:0006955">
    <property type="term" value="P:immune response"/>
    <property type="evidence" value="ECO:0007669"/>
    <property type="project" value="TreeGrafter"/>
</dbReference>
<organism evidence="12 13">
    <name type="scientific">Gouania willdenowi</name>
    <name type="common">Blunt-snouted clingfish</name>
    <name type="synonym">Lepadogaster willdenowi</name>
    <dbReference type="NCBI Taxonomy" id="441366"/>
    <lineage>
        <taxon>Eukaryota</taxon>
        <taxon>Metazoa</taxon>
        <taxon>Chordata</taxon>
        <taxon>Craniata</taxon>
        <taxon>Vertebrata</taxon>
        <taxon>Euteleostomi</taxon>
        <taxon>Actinopterygii</taxon>
        <taxon>Neopterygii</taxon>
        <taxon>Teleostei</taxon>
        <taxon>Neoteleostei</taxon>
        <taxon>Acanthomorphata</taxon>
        <taxon>Ovalentaria</taxon>
        <taxon>Blenniimorphae</taxon>
        <taxon>Blenniiformes</taxon>
        <taxon>Gobiesocoidei</taxon>
        <taxon>Gobiesocidae</taxon>
        <taxon>Gobiesocinae</taxon>
        <taxon>Gouania</taxon>
    </lineage>
</organism>
<dbReference type="PROSITE" id="PS50835">
    <property type="entry name" value="IG_LIKE"/>
    <property type="match status" value="2"/>
</dbReference>
<keyword evidence="2" id="KW-1003">Cell membrane</keyword>
<dbReference type="InterPro" id="IPR007110">
    <property type="entry name" value="Ig-like_dom"/>
</dbReference>
<dbReference type="InterPro" id="IPR051713">
    <property type="entry name" value="T-cell_Activation_Regulation"/>
</dbReference>
<dbReference type="GO" id="GO:0071222">
    <property type="term" value="P:cellular response to lipopolysaccharide"/>
    <property type="evidence" value="ECO:0007669"/>
    <property type="project" value="TreeGrafter"/>
</dbReference>
<keyword evidence="3" id="KW-0812">Transmembrane</keyword>
<feature type="domain" description="Ig-like" evidence="11">
    <location>
        <begin position="30"/>
        <end position="109"/>
    </location>
</feature>
<dbReference type="InterPro" id="IPR013106">
    <property type="entry name" value="Ig_V-set"/>
</dbReference>
<evidence type="ECO:0000256" key="6">
    <source>
        <dbReference type="ARBA" id="ARBA00023136"/>
    </source>
</evidence>
<keyword evidence="13" id="KW-1185">Reference proteome</keyword>
<evidence type="ECO:0000259" key="11">
    <source>
        <dbReference type="PROSITE" id="PS50835"/>
    </source>
</evidence>
<keyword evidence="10" id="KW-0393">Immunoglobulin domain</keyword>
<evidence type="ECO:0000256" key="5">
    <source>
        <dbReference type="ARBA" id="ARBA00022989"/>
    </source>
</evidence>